<dbReference type="Proteomes" id="UP000199035">
    <property type="component" value="Unassembled WGS sequence"/>
</dbReference>
<keyword evidence="2" id="KW-1185">Reference proteome</keyword>
<evidence type="ECO:0000313" key="1">
    <source>
        <dbReference type="EMBL" id="SDY21025.1"/>
    </source>
</evidence>
<accession>A0A1H3I0P4</accession>
<evidence type="ECO:0000313" key="2">
    <source>
        <dbReference type="Proteomes" id="UP000199035"/>
    </source>
</evidence>
<dbReference type="AlphaFoldDB" id="A0A1H3I0P4"/>
<organism evidence="1 2">
    <name type="scientific">Acinetobacter kyonggiensis</name>
    <dbReference type="NCBI Taxonomy" id="595670"/>
    <lineage>
        <taxon>Bacteria</taxon>
        <taxon>Pseudomonadati</taxon>
        <taxon>Pseudomonadota</taxon>
        <taxon>Gammaproteobacteria</taxon>
        <taxon>Moraxellales</taxon>
        <taxon>Moraxellaceae</taxon>
        <taxon>Acinetobacter</taxon>
    </lineage>
</organism>
<protein>
    <submittedName>
        <fullName evidence="1">Uncharacterized protein</fullName>
    </submittedName>
</protein>
<reference evidence="2" key="1">
    <citation type="submission" date="2016-10" db="EMBL/GenBank/DDBJ databases">
        <authorList>
            <person name="Varghese N."/>
            <person name="Submissions S."/>
        </authorList>
    </citation>
    <scope>NUCLEOTIDE SEQUENCE [LARGE SCALE GENOMIC DNA]</scope>
    <source>
        <strain evidence="2">ANC 5109</strain>
    </source>
</reference>
<dbReference type="STRING" id="595670.SAMN05421643_105136"/>
<gene>
    <name evidence="1" type="ORF">SAMN05421643_105136</name>
</gene>
<name>A0A1H3I0P4_9GAMM</name>
<sequence>MNLAFSLEDSKAETVTTSGIQNFTTDASKYWQSFC</sequence>
<dbReference type="EMBL" id="FNPK01000005">
    <property type="protein sequence ID" value="SDY21025.1"/>
    <property type="molecule type" value="Genomic_DNA"/>
</dbReference>
<proteinExistence type="predicted"/>